<dbReference type="CTD" id="20248879"/>
<dbReference type="AlphaFoldDB" id="V3ZSP4"/>
<name>V3ZSP4_LOTGI</name>
<dbReference type="PANTHER" id="PTHR33444">
    <property type="entry name" value="SI:DKEY-19B23.12-RELATED"/>
    <property type="match status" value="1"/>
</dbReference>
<dbReference type="STRING" id="225164.V3ZSP4"/>
<keyword evidence="1" id="KW-0812">Transmembrane</keyword>
<protein>
    <recommendedName>
        <fullName evidence="4">MARVEL domain-containing protein</fullName>
    </recommendedName>
</protein>
<keyword evidence="1" id="KW-0472">Membrane</keyword>
<evidence type="ECO:0000313" key="3">
    <source>
        <dbReference type="Proteomes" id="UP000030746"/>
    </source>
</evidence>
<dbReference type="OMA" id="ICHVNNS"/>
<dbReference type="KEGG" id="lgi:LOTGIDRAFT_232307"/>
<keyword evidence="1" id="KW-1133">Transmembrane helix</keyword>
<feature type="transmembrane region" description="Helical" evidence="1">
    <location>
        <begin position="59"/>
        <end position="78"/>
    </location>
</feature>
<feature type="transmembrane region" description="Helical" evidence="1">
    <location>
        <begin position="172"/>
        <end position="201"/>
    </location>
</feature>
<feature type="transmembrane region" description="Helical" evidence="1">
    <location>
        <begin position="131"/>
        <end position="152"/>
    </location>
</feature>
<sequence length="242" mass="27532">MSSQCLLDKMETDDPTENSQTFYGCNACNRLAKSTKRSTCGHTVFVFKSFIHSRVTKELCRILGIIIGVVTFIIGLRYRHECHFEPAIPVFLMVLGSVLFLQTVFRTLLLFRPKVKVLEGEREGLDTPGTLIKIQVLFLILWVMAGSVWIYSAKGIVQFHNPKTRNFCDKTVFWTSFGMVTASYTLTILIVCYFITTYIVLRLKTKQESERKSSENSVYSNNNFKCNKKSSDVTVDGIMSLA</sequence>
<organism evidence="2 3">
    <name type="scientific">Lottia gigantea</name>
    <name type="common">Giant owl limpet</name>
    <dbReference type="NCBI Taxonomy" id="225164"/>
    <lineage>
        <taxon>Eukaryota</taxon>
        <taxon>Metazoa</taxon>
        <taxon>Spiralia</taxon>
        <taxon>Lophotrochozoa</taxon>
        <taxon>Mollusca</taxon>
        <taxon>Gastropoda</taxon>
        <taxon>Patellogastropoda</taxon>
        <taxon>Lottioidea</taxon>
        <taxon>Lottiidae</taxon>
        <taxon>Lottia</taxon>
    </lineage>
</organism>
<keyword evidence="3" id="KW-1185">Reference proteome</keyword>
<feature type="transmembrane region" description="Helical" evidence="1">
    <location>
        <begin position="90"/>
        <end position="111"/>
    </location>
</feature>
<gene>
    <name evidence="2" type="ORF">LOTGIDRAFT_232307</name>
</gene>
<evidence type="ECO:0008006" key="4">
    <source>
        <dbReference type="Google" id="ProtNLM"/>
    </source>
</evidence>
<accession>V3ZSP4</accession>
<dbReference type="InterPro" id="IPR040350">
    <property type="entry name" value="TMEM272"/>
</dbReference>
<dbReference type="OrthoDB" id="6157510at2759"/>
<proteinExistence type="predicted"/>
<evidence type="ECO:0000313" key="2">
    <source>
        <dbReference type="EMBL" id="ESO94468.1"/>
    </source>
</evidence>
<dbReference type="Proteomes" id="UP000030746">
    <property type="component" value="Unassembled WGS sequence"/>
</dbReference>
<dbReference type="RefSeq" id="XP_009054752.1">
    <property type="nucleotide sequence ID" value="XM_009056504.1"/>
</dbReference>
<dbReference type="EMBL" id="KB201802">
    <property type="protein sequence ID" value="ESO94468.1"/>
    <property type="molecule type" value="Genomic_DNA"/>
</dbReference>
<dbReference type="GeneID" id="20248879"/>
<dbReference type="PANTHER" id="PTHR33444:SF7">
    <property type="entry name" value="TRANSMEMBRANE PROTEIN 272"/>
    <property type="match status" value="1"/>
</dbReference>
<evidence type="ECO:0000256" key="1">
    <source>
        <dbReference type="SAM" id="Phobius"/>
    </source>
</evidence>
<reference evidence="2 3" key="1">
    <citation type="journal article" date="2013" name="Nature">
        <title>Insights into bilaterian evolution from three spiralian genomes.</title>
        <authorList>
            <person name="Simakov O."/>
            <person name="Marletaz F."/>
            <person name="Cho S.J."/>
            <person name="Edsinger-Gonzales E."/>
            <person name="Havlak P."/>
            <person name="Hellsten U."/>
            <person name="Kuo D.H."/>
            <person name="Larsson T."/>
            <person name="Lv J."/>
            <person name="Arendt D."/>
            <person name="Savage R."/>
            <person name="Osoegawa K."/>
            <person name="de Jong P."/>
            <person name="Grimwood J."/>
            <person name="Chapman J.A."/>
            <person name="Shapiro H."/>
            <person name="Aerts A."/>
            <person name="Otillar R.P."/>
            <person name="Terry A.Y."/>
            <person name="Boore J.L."/>
            <person name="Grigoriev I.V."/>
            <person name="Lindberg D.R."/>
            <person name="Seaver E.C."/>
            <person name="Weisblat D.A."/>
            <person name="Putnam N.H."/>
            <person name="Rokhsar D.S."/>
        </authorList>
    </citation>
    <scope>NUCLEOTIDE SEQUENCE [LARGE SCALE GENOMIC DNA]</scope>
</reference>
<dbReference type="HOGENOM" id="CLU_1148335_0_0_1"/>